<dbReference type="PANTHER" id="PTHR22884">
    <property type="entry name" value="SET DOMAIN PROTEINS"/>
    <property type="match status" value="1"/>
</dbReference>
<evidence type="ECO:0000313" key="9">
    <source>
        <dbReference type="Proteomes" id="UP000249757"/>
    </source>
</evidence>
<keyword evidence="7" id="KW-0539">Nucleus</keyword>
<dbReference type="PROSITE" id="PS50280">
    <property type="entry name" value="SET"/>
    <property type="match status" value="1"/>
</dbReference>
<keyword evidence="3" id="KW-0158">Chromosome</keyword>
<dbReference type="Pfam" id="PF00856">
    <property type="entry name" value="SET"/>
    <property type="match status" value="1"/>
</dbReference>
<dbReference type="InterPro" id="IPR050777">
    <property type="entry name" value="SET2_Histone-Lys_MeTrsfase"/>
</dbReference>
<evidence type="ECO:0000256" key="2">
    <source>
        <dbReference type="ARBA" id="ARBA00004286"/>
    </source>
</evidence>
<dbReference type="GO" id="GO:0005694">
    <property type="term" value="C:chromosome"/>
    <property type="evidence" value="ECO:0007669"/>
    <property type="project" value="UniProtKB-SubCell"/>
</dbReference>
<dbReference type="InterPro" id="IPR046341">
    <property type="entry name" value="SET_dom_sf"/>
</dbReference>
<dbReference type="GO" id="GO:0032259">
    <property type="term" value="P:methylation"/>
    <property type="evidence" value="ECO:0007669"/>
    <property type="project" value="UniProtKB-KW"/>
</dbReference>
<dbReference type="Gene3D" id="2.170.270.10">
    <property type="entry name" value="SET domain"/>
    <property type="match status" value="1"/>
</dbReference>
<organism evidence="8 9">
    <name type="scientific">Pyrenophora tritici-repentis</name>
    <dbReference type="NCBI Taxonomy" id="45151"/>
    <lineage>
        <taxon>Eukaryota</taxon>
        <taxon>Fungi</taxon>
        <taxon>Dikarya</taxon>
        <taxon>Ascomycota</taxon>
        <taxon>Pezizomycotina</taxon>
        <taxon>Dothideomycetes</taxon>
        <taxon>Pleosporomycetidae</taxon>
        <taxon>Pleosporales</taxon>
        <taxon>Pleosporineae</taxon>
        <taxon>Pleosporaceae</taxon>
        <taxon>Pyrenophora</taxon>
    </lineage>
</organism>
<comment type="caution">
    <text evidence="8">The sequence shown here is derived from an EMBL/GenBank/DDBJ whole genome shotgun (WGS) entry which is preliminary data.</text>
</comment>
<dbReference type="InterPro" id="IPR001214">
    <property type="entry name" value="SET_dom"/>
</dbReference>
<dbReference type="OrthoDB" id="308383at2759"/>
<keyword evidence="6" id="KW-0949">S-adenosyl-L-methionine</keyword>
<accession>A0A5M9KZ84</accession>
<evidence type="ECO:0000313" key="8">
    <source>
        <dbReference type="EMBL" id="KAI1519518.1"/>
    </source>
</evidence>
<proteinExistence type="predicted"/>
<reference evidence="9" key="1">
    <citation type="journal article" date="2022" name="Microb. Genom.">
        <title>A global pangenome for the wheat fungal pathogen Pyrenophora tritici-repentis and prediction of effector protein structural homology.</title>
        <authorList>
            <person name="Moolhuijzen P.M."/>
            <person name="See P.T."/>
            <person name="Shi G."/>
            <person name="Powell H.R."/>
            <person name="Cockram J."/>
            <person name="Jorgensen L.N."/>
            <person name="Benslimane H."/>
            <person name="Strelkov S.E."/>
            <person name="Turner J."/>
            <person name="Liu Z."/>
            <person name="Moffat C.S."/>
        </authorList>
    </citation>
    <scope>NUCLEOTIDE SEQUENCE [LARGE SCALE GENOMIC DNA]</scope>
</reference>
<dbReference type="AlphaFoldDB" id="A0A5M9KZ84"/>
<gene>
    <name evidence="8" type="ORF">Ptr86124_002646</name>
</gene>
<sequence>MVKLTSMPTFTYTRPSRTGTGTRSRTVTYTDKNKTVPVRVTAHNVIDLRKWCTKKRPSYWPSHLNWPKDIAKSLIYTVPRDVNTTEKTNVKTSNAVQPLRIKGCFTGCQGLNCPNPKRKGIKRTDPPCTCMITSHASLNNPTWFENNVRLEKTASRGIGTIALSTFAVGTVVGEYVGEIVPAEGSMGYFSPYMFEMRNNRENLGNMDALKVGSWTRFINHSCEANMAFELHRVGAEVRVFVRVRREVAAGEELTVNYGKDYWHGIGVEKCCCGEESCIGKK</sequence>
<dbReference type="Proteomes" id="UP000249757">
    <property type="component" value="Unassembled WGS sequence"/>
</dbReference>
<evidence type="ECO:0000256" key="7">
    <source>
        <dbReference type="ARBA" id="ARBA00023242"/>
    </source>
</evidence>
<keyword evidence="9" id="KW-1185">Reference proteome</keyword>
<dbReference type="EMBL" id="NRDI02000002">
    <property type="protein sequence ID" value="KAI1519518.1"/>
    <property type="molecule type" value="Genomic_DNA"/>
</dbReference>
<dbReference type="GO" id="GO:0005634">
    <property type="term" value="C:nucleus"/>
    <property type="evidence" value="ECO:0007669"/>
    <property type="project" value="UniProtKB-SubCell"/>
</dbReference>
<evidence type="ECO:0000256" key="3">
    <source>
        <dbReference type="ARBA" id="ARBA00022454"/>
    </source>
</evidence>
<name>A0A5M9KZ84_9PLEO</name>
<dbReference type="SUPFAM" id="SSF82199">
    <property type="entry name" value="SET domain"/>
    <property type="match status" value="1"/>
</dbReference>
<dbReference type="OMA" id="EWARCAS"/>
<evidence type="ECO:0000256" key="1">
    <source>
        <dbReference type="ARBA" id="ARBA00004123"/>
    </source>
</evidence>
<protein>
    <submittedName>
        <fullName evidence="8">SET domain-containing protein</fullName>
    </submittedName>
</protein>
<evidence type="ECO:0000256" key="4">
    <source>
        <dbReference type="ARBA" id="ARBA00022603"/>
    </source>
</evidence>
<dbReference type="GO" id="GO:0008168">
    <property type="term" value="F:methyltransferase activity"/>
    <property type="evidence" value="ECO:0007669"/>
    <property type="project" value="UniProtKB-KW"/>
</dbReference>
<evidence type="ECO:0000256" key="5">
    <source>
        <dbReference type="ARBA" id="ARBA00022679"/>
    </source>
</evidence>
<dbReference type="SMART" id="SM00317">
    <property type="entry name" value="SET"/>
    <property type="match status" value="1"/>
</dbReference>
<comment type="subcellular location">
    <subcellularLocation>
        <location evidence="2">Chromosome</location>
    </subcellularLocation>
    <subcellularLocation>
        <location evidence="1">Nucleus</location>
    </subcellularLocation>
</comment>
<evidence type="ECO:0000256" key="6">
    <source>
        <dbReference type="ARBA" id="ARBA00022691"/>
    </source>
</evidence>
<keyword evidence="4" id="KW-0489">Methyltransferase</keyword>
<keyword evidence="5" id="KW-0808">Transferase</keyword>